<accession>A0A927GWS6</accession>
<dbReference type="PANTHER" id="PTHR35399:SF2">
    <property type="entry name" value="DUF839 DOMAIN-CONTAINING PROTEIN"/>
    <property type="match status" value="1"/>
</dbReference>
<dbReference type="AlphaFoldDB" id="A0A927GWS6"/>
<reference evidence="1" key="1">
    <citation type="submission" date="2020-09" db="EMBL/GenBank/DDBJ databases">
        <authorList>
            <person name="Yoon J.-W."/>
        </authorList>
    </citation>
    <scope>NUCLEOTIDE SEQUENCE</scope>
    <source>
        <strain evidence="1">KMU-158</strain>
    </source>
</reference>
<comment type="caution">
    <text evidence="1">The sequence shown here is derived from an EMBL/GenBank/DDBJ whole genome shotgun (WGS) entry which is preliminary data.</text>
</comment>
<dbReference type="PANTHER" id="PTHR35399">
    <property type="entry name" value="SLR8030 PROTEIN"/>
    <property type="match status" value="1"/>
</dbReference>
<sequence>MYVTDNGEMFFNIQHPSSSLPGDEAKAAVGAWTGVDVDSIDPRQESITVPDHTSADAQTTRVVSGSYQVLGRSGDTFTGALPFGFGNITTGDESASVLQSENPDFNAFIPSNADGSEGFLFSAWEDRPGGVSRLEITKQGDGSWLVNDAYNVDFSAVNGTMINCFGTVSPWGTPLTSEENYEAENTVRWNDANYSNGYPNYADVQNIQTYLGGTFPNPYDYGYIVEITDPKEAAPIPVKHFTMGRSAHENPVIMPDKKTVYLTDDGSFKGFYKFVADVAGDMSAGTLYAAKVTQDATKNPEKAGFDIEWIELAHGTNAMIETWIDSYDGIDETMYVDGATNYISDAEVTTWANGGAADDRVAFLETLRAAKAKDATVEFNKMEGININYDGLHSGAVPFMYVAFADVTGGMADDVGDIQLDAARCGAVYRFGLDSNYNASRMEPVVVGGPYDSAAINRCSVDNIADPDNVIVLDDGRVLIGEDTSDHKNNMLWIYNPAGK</sequence>
<keyword evidence="2" id="KW-1185">Reference proteome</keyword>
<protein>
    <submittedName>
        <fullName evidence="1">DUF839 domain-containing protein</fullName>
    </submittedName>
</protein>
<dbReference type="Proteomes" id="UP000610558">
    <property type="component" value="Unassembled WGS sequence"/>
</dbReference>
<dbReference type="EMBL" id="JACXLD010000011">
    <property type="protein sequence ID" value="MBD2860071.1"/>
    <property type="molecule type" value="Genomic_DNA"/>
</dbReference>
<evidence type="ECO:0000313" key="1">
    <source>
        <dbReference type="EMBL" id="MBD2860071.1"/>
    </source>
</evidence>
<organism evidence="1 2">
    <name type="scientific">Spongiibacter pelagi</name>
    <dbReference type="NCBI Taxonomy" id="2760804"/>
    <lineage>
        <taxon>Bacteria</taxon>
        <taxon>Pseudomonadati</taxon>
        <taxon>Pseudomonadota</taxon>
        <taxon>Gammaproteobacteria</taxon>
        <taxon>Cellvibrionales</taxon>
        <taxon>Spongiibacteraceae</taxon>
        <taxon>Spongiibacter</taxon>
    </lineage>
</organism>
<proteinExistence type="predicted"/>
<dbReference type="Pfam" id="PF05787">
    <property type="entry name" value="PhoX"/>
    <property type="match status" value="1"/>
</dbReference>
<gene>
    <name evidence="1" type="ORF">IB286_13785</name>
</gene>
<evidence type="ECO:0000313" key="2">
    <source>
        <dbReference type="Proteomes" id="UP000610558"/>
    </source>
</evidence>
<dbReference type="InterPro" id="IPR008557">
    <property type="entry name" value="PhoX"/>
</dbReference>
<name>A0A927GWS6_9GAMM</name>